<evidence type="ECO:0000256" key="2">
    <source>
        <dbReference type="ARBA" id="ARBA00022448"/>
    </source>
</evidence>
<feature type="transmembrane region" description="Helical" evidence="6">
    <location>
        <begin position="262"/>
        <end position="283"/>
    </location>
</feature>
<comment type="caution">
    <text evidence="8">The sequence shown here is derived from an EMBL/GenBank/DDBJ whole genome shotgun (WGS) entry which is preliminary data.</text>
</comment>
<evidence type="ECO:0000256" key="3">
    <source>
        <dbReference type="ARBA" id="ARBA00022692"/>
    </source>
</evidence>
<feature type="transmembrane region" description="Helical" evidence="6">
    <location>
        <begin position="141"/>
        <end position="161"/>
    </location>
</feature>
<keyword evidence="9" id="KW-1185">Reference proteome</keyword>
<keyword evidence="2" id="KW-0813">Transport</keyword>
<dbReference type="InterPro" id="IPR011701">
    <property type="entry name" value="MFS"/>
</dbReference>
<keyword evidence="4 6" id="KW-1133">Transmembrane helix</keyword>
<feature type="transmembrane region" description="Helical" evidence="6">
    <location>
        <begin position="195"/>
        <end position="219"/>
    </location>
</feature>
<evidence type="ECO:0000259" key="7">
    <source>
        <dbReference type="PROSITE" id="PS50850"/>
    </source>
</evidence>
<accession>A0A9Q0YSH5</accession>
<dbReference type="GO" id="GO:0016020">
    <property type="term" value="C:membrane"/>
    <property type="evidence" value="ECO:0007669"/>
    <property type="project" value="UniProtKB-SubCell"/>
</dbReference>
<evidence type="ECO:0000256" key="4">
    <source>
        <dbReference type="ARBA" id="ARBA00022989"/>
    </source>
</evidence>
<organism evidence="8 9">
    <name type="scientific">Holothuria leucospilota</name>
    <name type="common">Black long sea cucumber</name>
    <name type="synonym">Mertensiothuria leucospilota</name>
    <dbReference type="NCBI Taxonomy" id="206669"/>
    <lineage>
        <taxon>Eukaryota</taxon>
        <taxon>Metazoa</taxon>
        <taxon>Echinodermata</taxon>
        <taxon>Eleutherozoa</taxon>
        <taxon>Echinozoa</taxon>
        <taxon>Holothuroidea</taxon>
        <taxon>Aspidochirotacea</taxon>
        <taxon>Aspidochirotida</taxon>
        <taxon>Holothuriidae</taxon>
        <taxon>Holothuria</taxon>
    </lineage>
</organism>
<comment type="subcellular location">
    <subcellularLocation>
        <location evidence="1">Membrane</location>
        <topology evidence="1">Multi-pass membrane protein</topology>
    </subcellularLocation>
</comment>
<proteinExistence type="predicted"/>
<dbReference type="EMBL" id="JAIZAY010000017">
    <property type="protein sequence ID" value="KAJ8026144.1"/>
    <property type="molecule type" value="Genomic_DNA"/>
</dbReference>
<protein>
    <submittedName>
        <fullName evidence="8">Monocarboxylate transporter 14</fullName>
    </submittedName>
</protein>
<dbReference type="InterPro" id="IPR036259">
    <property type="entry name" value="MFS_trans_sf"/>
</dbReference>
<keyword evidence="5 6" id="KW-0472">Membrane</keyword>
<feature type="transmembrane region" description="Helical" evidence="6">
    <location>
        <begin position="173"/>
        <end position="189"/>
    </location>
</feature>
<dbReference type="OrthoDB" id="2213137at2759"/>
<evidence type="ECO:0000256" key="6">
    <source>
        <dbReference type="SAM" id="Phobius"/>
    </source>
</evidence>
<dbReference type="PROSITE" id="PS50850">
    <property type="entry name" value="MFS"/>
    <property type="match status" value="1"/>
</dbReference>
<dbReference type="Gene3D" id="1.20.1250.20">
    <property type="entry name" value="MFS general substrate transporter like domains"/>
    <property type="match status" value="2"/>
</dbReference>
<dbReference type="AlphaFoldDB" id="A0A9Q0YSH5"/>
<evidence type="ECO:0000313" key="8">
    <source>
        <dbReference type="EMBL" id="KAJ8026144.1"/>
    </source>
</evidence>
<dbReference type="InterPro" id="IPR020846">
    <property type="entry name" value="MFS_dom"/>
</dbReference>
<dbReference type="InterPro" id="IPR052983">
    <property type="entry name" value="MFS_Riboflavin_Transporter"/>
</dbReference>
<feature type="transmembrane region" description="Helical" evidence="6">
    <location>
        <begin position="15"/>
        <end position="35"/>
    </location>
</feature>
<dbReference type="GO" id="GO:0022857">
    <property type="term" value="F:transmembrane transporter activity"/>
    <property type="evidence" value="ECO:0007669"/>
    <property type="project" value="InterPro"/>
</dbReference>
<dbReference type="PANTHER" id="PTHR43385:SF1">
    <property type="entry name" value="RIBOFLAVIN TRANSPORTER RIBJ"/>
    <property type="match status" value="1"/>
</dbReference>
<keyword evidence="3 6" id="KW-0812">Transmembrane</keyword>
<gene>
    <name evidence="8" type="ORF">HOLleu_33903</name>
</gene>
<feature type="transmembrane region" description="Helical" evidence="6">
    <location>
        <begin position="231"/>
        <end position="250"/>
    </location>
</feature>
<dbReference type="PANTHER" id="PTHR43385">
    <property type="entry name" value="RIBOFLAVIN TRANSPORTER RIBJ"/>
    <property type="match status" value="1"/>
</dbReference>
<feature type="domain" description="Major facilitator superfamily (MFS) profile" evidence="7">
    <location>
        <begin position="105"/>
        <end position="322"/>
    </location>
</feature>
<feature type="transmembrane region" description="Helical" evidence="6">
    <location>
        <begin position="104"/>
        <end position="121"/>
    </location>
</feature>
<reference evidence="8" key="1">
    <citation type="submission" date="2021-10" db="EMBL/GenBank/DDBJ databases">
        <title>Tropical sea cucumber genome reveals ecological adaptation and Cuvierian tubules defense mechanism.</title>
        <authorList>
            <person name="Chen T."/>
        </authorList>
    </citation>
    <scope>NUCLEOTIDE SEQUENCE</scope>
    <source>
        <strain evidence="8">Nanhai2018</strain>
        <tissue evidence="8">Muscle</tissue>
    </source>
</reference>
<sequence length="322" mass="36675">MYEKIIPLVGWRRSVQITAAFVFVLAVPNSFLIYYKDETVKEQVITKQAVEKELKQDKKSDTNKHSEKVMISTVSKNVEAMQQKEKESNEGDCSKKWVHLFTSWNAWVILIAIFLPGMAWTTYWVNTVSYYRSLSLTEDSIFIYGTSIAVTEVLGRILLVIFTDRLPLTETNLLIFINLLFVGVTLVFVCWPTDFALLACSLLIGTGRGWSVILPYTAAADLLDGHRADQATTLTMVALGVGFLLGSLLAGTIYDSTQSYEFAFIINALLFLIGATLLVLLQVRRQYKELKKRRKREKDLEDYEKSLENYSKWNQGFEIEKG</sequence>
<dbReference type="Proteomes" id="UP001152320">
    <property type="component" value="Chromosome 17"/>
</dbReference>
<dbReference type="Pfam" id="PF07690">
    <property type="entry name" value="MFS_1"/>
    <property type="match status" value="1"/>
</dbReference>
<name>A0A9Q0YSH5_HOLLE</name>
<dbReference type="SUPFAM" id="SSF103473">
    <property type="entry name" value="MFS general substrate transporter"/>
    <property type="match status" value="1"/>
</dbReference>
<evidence type="ECO:0000313" key="9">
    <source>
        <dbReference type="Proteomes" id="UP001152320"/>
    </source>
</evidence>
<evidence type="ECO:0000256" key="5">
    <source>
        <dbReference type="ARBA" id="ARBA00023136"/>
    </source>
</evidence>
<evidence type="ECO:0000256" key="1">
    <source>
        <dbReference type="ARBA" id="ARBA00004141"/>
    </source>
</evidence>